<gene>
    <name evidence="4" type="ordered locus">AALP_Aa5g099300</name>
</gene>
<dbReference type="Pfam" id="PF14392">
    <property type="entry name" value="zf-CCHC_4"/>
    <property type="match status" value="1"/>
</dbReference>
<dbReference type="Gramene" id="KFK34076">
    <property type="protein sequence ID" value="KFK34076"/>
    <property type="gene ID" value="AALP_AA5G099300"/>
</dbReference>
<feature type="domain" description="Zinc knuckle CX2CX4HX4C" evidence="3">
    <location>
        <begin position="101"/>
        <end position="148"/>
    </location>
</feature>
<feature type="region of interest" description="Disordered" evidence="1">
    <location>
        <begin position="368"/>
        <end position="397"/>
    </location>
</feature>
<dbReference type="Pfam" id="PF14111">
    <property type="entry name" value="DUF4283"/>
    <property type="match status" value="1"/>
</dbReference>
<proteinExistence type="predicted"/>
<dbReference type="EMBL" id="CM002873">
    <property type="protein sequence ID" value="KFK34076.1"/>
    <property type="molecule type" value="Genomic_DNA"/>
</dbReference>
<dbReference type="PANTHER" id="PTHR31286:SF162">
    <property type="entry name" value="DUF4283 DOMAIN-CONTAINING PROTEIN-RELATED"/>
    <property type="match status" value="1"/>
</dbReference>
<dbReference type="InterPro" id="IPR040256">
    <property type="entry name" value="At4g02000-like"/>
</dbReference>
<evidence type="ECO:0000313" key="5">
    <source>
        <dbReference type="Proteomes" id="UP000029120"/>
    </source>
</evidence>
<keyword evidence="5" id="KW-1185">Reference proteome</keyword>
<dbReference type="AlphaFoldDB" id="A0A087GW24"/>
<name>A0A087GW24_ARAAL</name>
<evidence type="ECO:0000259" key="3">
    <source>
        <dbReference type="Pfam" id="PF14392"/>
    </source>
</evidence>
<evidence type="ECO:0000259" key="2">
    <source>
        <dbReference type="Pfam" id="PF14111"/>
    </source>
</evidence>
<protein>
    <recommendedName>
        <fullName evidence="6">DUF4283 domain-containing protein</fullName>
    </recommendedName>
</protein>
<dbReference type="InterPro" id="IPR025558">
    <property type="entry name" value="DUF4283"/>
</dbReference>
<reference evidence="5" key="1">
    <citation type="journal article" date="2015" name="Nat. Plants">
        <title>Genome expansion of Arabis alpina linked with retrotransposition and reduced symmetric DNA methylation.</title>
        <authorList>
            <person name="Willing E.M."/>
            <person name="Rawat V."/>
            <person name="Mandakova T."/>
            <person name="Maumus F."/>
            <person name="James G.V."/>
            <person name="Nordstroem K.J."/>
            <person name="Becker C."/>
            <person name="Warthmann N."/>
            <person name="Chica C."/>
            <person name="Szarzynska B."/>
            <person name="Zytnicki M."/>
            <person name="Albani M.C."/>
            <person name="Kiefer C."/>
            <person name="Bergonzi S."/>
            <person name="Castaings L."/>
            <person name="Mateos J.L."/>
            <person name="Berns M.C."/>
            <person name="Bujdoso N."/>
            <person name="Piofczyk T."/>
            <person name="de Lorenzo L."/>
            <person name="Barrero-Sicilia C."/>
            <person name="Mateos I."/>
            <person name="Piednoel M."/>
            <person name="Hagmann J."/>
            <person name="Chen-Min-Tao R."/>
            <person name="Iglesias-Fernandez R."/>
            <person name="Schuster S.C."/>
            <person name="Alonso-Blanco C."/>
            <person name="Roudier F."/>
            <person name="Carbonero P."/>
            <person name="Paz-Ares J."/>
            <person name="Davis S.J."/>
            <person name="Pecinka A."/>
            <person name="Quesneville H."/>
            <person name="Colot V."/>
            <person name="Lysak M.A."/>
            <person name="Weigel D."/>
            <person name="Coupland G."/>
            <person name="Schneeberger K."/>
        </authorList>
    </citation>
    <scope>NUCLEOTIDE SEQUENCE [LARGE SCALE GENOMIC DNA]</scope>
    <source>
        <strain evidence="5">cv. Pajares</strain>
    </source>
</reference>
<sequence>MIEKRKFQFVFPSKDLMQSIINRGPWAFNERMLVLQRWVPEMDDLALNFIPFWMQIRGIPIQFLDVEVIRNIGESFGEVKLVDFNPDVAAAVEFVRVQVNWNVVHPLKFQKNFQFTAGVNTLLKFRYERLKGFCATCGMLTHDTGECLQDDEVQVLRNNDANGDDNDGMDQQHEGFPNPADHDAIHDQQPHEVYQEGNAGMHLEDHNAGEEMIPEEVNEEESWVAFESEQAILKGPIVECSRRYFLQNLVEDIVTKSAVAVDTSTAHGVHGNGDGEGPFLEYGSFLEMEMSDHSIPSASRSHFHVSDAGKRRDSGIVRSLAEIFETGTNDLDAGPVQKKQRVIKDHVDKFVVVSTSRQPRQDALLKISDDYNEADASPPDWRSQIRGAVGPNPQLPP</sequence>
<dbReference type="InterPro" id="IPR025836">
    <property type="entry name" value="Zn_knuckle_CX2CX4HX4C"/>
</dbReference>
<organism evidence="4 5">
    <name type="scientific">Arabis alpina</name>
    <name type="common">Alpine rock-cress</name>
    <dbReference type="NCBI Taxonomy" id="50452"/>
    <lineage>
        <taxon>Eukaryota</taxon>
        <taxon>Viridiplantae</taxon>
        <taxon>Streptophyta</taxon>
        <taxon>Embryophyta</taxon>
        <taxon>Tracheophyta</taxon>
        <taxon>Spermatophyta</taxon>
        <taxon>Magnoliopsida</taxon>
        <taxon>eudicotyledons</taxon>
        <taxon>Gunneridae</taxon>
        <taxon>Pentapetalae</taxon>
        <taxon>rosids</taxon>
        <taxon>malvids</taxon>
        <taxon>Brassicales</taxon>
        <taxon>Brassicaceae</taxon>
        <taxon>Arabideae</taxon>
        <taxon>Arabis</taxon>
    </lineage>
</organism>
<feature type="domain" description="DUF4283" evidence="2">
    <location>
        <begin position="1"/>
        <end position="42"/>
    </location>
</feature>
<dbReference type="eggNOG" id="KOG1075">
    <property type="taxonomic scope" value="Eukaryota"/>
</dbReference>
<evidence type="ECO:0000256" key="1">
    <source>
        <dbReference type="SAM" id="MobiDB-lite"/>
    </source>
</evidence>
<evidence type="ECO:0008006" key="6">
    <source>
        <dbReference type="Google" id="ProtNLM"/>
    </source>
</evidence>
<dbReference type="PANTHER" id="PTHR31286">
    <property type="entry name" value="GLYCINE-RICH CELL WALL STRUCTURAL PROTEIN 1.8-LIKE"/>
    <property type="match status" value="1"/>
</dbReference>
<accession>A0A087GW24</accession>
<dbReference type="Proteomes" id="UP000029120">
    <property type="component" value="Chromosome 5"/>
</dbReference>
<dbReference type="OrthoDB" id="1044792at2759"/>
<evidence type="ECO:0000313" key="4">
    <source>
        <dbReference type="EMBL" id="KFK34076.1"/>
    </source>
</evidence>